<keyword evidence="1" id="KW-1133">Transmembrane helix</keyword>
<gene>
    <name evidence="2" type="ORF">BCV69DRAFT_39899</name>
</gene>
<protein>
    <recommendedName>
        <fullName evidence="4">Transmembrane protein</fullName>
    </recommendedName>
</protein>
<evidence type="ECO:0008006" key="4">
    <source>
        <dbReference type="Google" id="ProtNLM"/>
    </source>
</evidence>
<evidence type="ECO:0000313" key="2">
    <source>
        <dbReference type="EMBL" id="PWN19443.1"/>
    </source>
</evidence>
<accession>A0A316U536</accession>
<dbReference type="AlphaFoldDB" id="A0A316U536"/>
<sequence>MRSQAEETNNHRYEHTSGFCGARYPFSTTKRRATWWTLLTKFYAPEGVALRLRRGGPRNGRGVARIASMKSLRLRLLVLRGLLVSSFSFLFFLSFPSLQTLSHAITYNTLVSHIV</sequence>
<reference evidence="2 3" key="1">
    <citation type="journal article" date="2018" name="Mol. Biol. Evol.">
        <title>Broad Genomic Sampling Reveals a Smut Pathogenic Ancestry of the Fungal Clade Ustilaginomycotina.</title>
        <authorList>
            <person name="Kijpornyongpan T."/>
            <person name="Mondo S.J."/>
            <person name="Barry K."/>
            <person name="Sandor L."/>
            <person name="Lee J."/>
            <person name="Lipzen A."/>
            <person name="Pangilinan J."/>
            <person name="LaButti K."/>
            <person name="Hainaut M."/>
            <person name="Henrissat B."/>
            <person name="Grigoriev I.V."/>
            <person name="Spatafora J.W."/>
            <person name="Aime M.C."/>
        </authorList>
    </citation>
    <scope>NUCLEOTIDE SEQUENCE [LARGE SCALE GENOMIC DNA]</scope>
    <source>
        <strain evidence="2 3">MCA 4718</strain>
    </source>
</reference>
<feature type="transmembrane region" description="Helical" evidence="1">
    <location>
        <begin position="77"/>
        <end position="95"/>
    </location>
</feature>
<dbReference type="EMBL" id="KZ819331">
    <property type="protein sequence ID" value="PWN19443.1"/>
    <property type="molecule type" value="Genomic_DNA"/>
</dbReference>
<evidence type="ECO:0000256" key="1">
    <source>
        <dbReference type="SAM" id="Phobius"/>
    </source>
</evidence>
<keyword evidence="3" id="KW-1185">Reference proteome</keyword>
<keyword evidence="1" id="KW-0812">Transmembrane</keyword>
<dbReference type="Proteomes" id="UP000245942">
    <property type="component" value="Unassembled WGS sequence"/>
</dbReference>
<organism evidence="2 3">
    <name type="scientific">Pseudomicrostroma glucosiphilum</name>
    <dbReference type="NCBI Taxonomy" id="1684307"/>
    <lineage>
        <taxon>Eukaryota</taxon>
        <taxon>Fungi</taxon>
        <taxon>Dikarya</taxon>
        <taxon>Basidiomycota</taxon>
        <taxon>Ustilaginomycotina</taxon>
        <taxon>Exobasidiomycetes</taxon>
        <taxon>Microstromatales</taxon>
        <taxon>Microstromatales incertae sedis</taxon>
        <taxon>Pseudomicrostroma</taxon>
    </lineage>
</organism>
<evidence type="ECO:0000313" key="3">
    <source>
        <dbReference type="Proteomes" id="UP000245942"/>
    </source>
</evidence>
<name>A0A316U536_9BASI</name>
<proteinExistence type="predicted"/>
<dbReference type="RefSeq" id="XP_025346603.1">
    <property type="nucleotide sequence ID" value="XM_025495250.1"/>
</dbReference>
<keyword evidence="1" id="KW-0472">Membrane</keyword>
<dbReference type="GeneID" id="37016984"/>